<organism evidence="1 2">
    <name type="scientific">Strongyloides venezuelensis</name>
    <name type="common">Threadworm</name>
    <dbReference type="NCBI Taxonomy" id="75913"/>
    <lineage>
        <taxon>Eukaryota</taxon>
        <taxon>Metazoa</taxon>
        <taxon>Ecdysozoa</taxon>
        <taxon>Nematoda</taxon>
        <taxon>Chromadorea</taxon>
        <taxon>Rhabditida</taxon>
        <taxon>Tylenchina</taxon>
        <taxon>Panagrolaimomorpha</taxon>
        <taxon>Strongyloidoidea</taxon>
        <taxon>Strongyloididae</taxon>
        <taxon>Strongyloides</taxon>
    </lineage>
</organism>
<evidence type="ECO:0000313" key="2">
    <source>
        <dbReference type="WBParaSite" id="SVE_0063600.1"/>
    </source>
</evidence>
<dbReference type="WBParaSite" id="SVE_0063600.1">
    <property type="protein sequence ID" value="SVE_0063600.1"/>
    <property type="gene ID" value="SVE_0063600"/>
</dbReference>
<proteinExistence type="predicted"/>
<protein>
    <submittedName>
        <fullName evidence="2">Uncharacterized protein</fullName>
    </submittedName>
</protein>
<reference evidence="1" key="1">
    <citation type="submission" date="2014-07" db="EMBL/GenBank/DDBJ databases">
        <authorList>
            <person name="Martin A.A"/>
            <person name="De Silva N."/>
        </authorList>
    </citation>
    <scope>NUCLEOTIDE SEQUENCE</scope>
</reference>
<keyword evidence="1" id="KW-1185">Reference proteome</keyword>
<accession>A0A0K0EVT6</accession>
<sequence>MENQLSINPLLFAQVVWLVIGRKNLENGLRRKEIGNNLTNFLNDRSISSSVAVVIVSNKGSYKVEKIDQFHAMYRKGNRRKMFRTHFSDMKKIPEMEL</sequence>
<dbReference type="AlphaFoldDB" id="A0A0K0EVT6"/>
<dbReference type="Proteomes" id="UP000035680">
    <property type="component" value="Unassembled WGS sequence"/>
</dbReference>
<name>A0A0K0EVT6_STRVS</name>
<evidence type="ECO:0000313" key="1">
    <source>
        <dbReference type="Proteomes" id="UP000035680"/>
    </source>
</evidence>
<reference evidence="2" key="2">
    <citation type="submission" date="2015-08" db="UniProtKB">
        <authorList>
            <consortium name="WormBaseParasite"/>
        </authorList>
    </citation>
    <scope>IDENTIFICATION</scope>
</reference>